<keyword evidence="3" id="KW-1185">Reference proteome</keyword>
<evidence type="ECO:0000313" key="3">
    <source>
        <dbReference type="Proteomes" id="UP000314294"/>
    </source>
</evidence>
<reference evidence="2 3" key="1">
    <citation type="submission" date="2019-03" db="EMBL/GenBank/DDBJ databases">
        <title>First draft genome of Liparis tanakae, snailfish: a comprehensive survey of snailfish specific genes.</title>
        <authorList>
            <person name="Kim W."/>
            <person name="Song I."/>
            <person name="Jeong J.-H."/>
            <person name="Kim D."/>
            <person name="Kim S."/>
            <person name="Ryu S."/>
            <person name="Song J.Y."/>
            <person name="Lee S.K."/>
        </authorList>
    </citation>
    <scope>NUCLEOTIDE SEQUENCE [LARGE SCALE GENOMIC DNA]</scope>
    <source>
        <tissue evidence="2">Muscle</tissue>
    </source>
</reference>
<evidence type="ECO:0000256" key="1">
    <source>
        <dbReference type="SAM" id="Phobius"/>
    </source>
</evidence>
<accession>A0A4Z2G9Z7</accession>
<protein>
    <submittedName>
        <fullName evidence="2">Uncharacterized protein</fullName>
    </submittedName>
</protein>
<comment type="caution">
    <text evidence="2">The sequence shown here is derived from an EMBL/GenBank/DDBJ whole genome shotgun (WGS) entry which is preliminary data.</text>
</comment>
<name>A0A4Z2G9Z7_9TELE</name>
<sequence length="92" mass="10150">MSPVVPVREDGDGFTEPLYLMAFLTVVVKRRRHDDGSIDHIGLQSRKAEDASLAVIDTPAVLFEAESAGRLVFILYFFTVEPIIVLGAVRTC</sequence>
<feature type="transmembrane region" description="Helical" evidence="1">
    <location>
        <begin position="71"/>
        <end position="89"/>
    </location>
</feature>
<keyword evidence="1" id="KW-0472">Membrane</keyword>
<keyword evidence="1" id="KW-1133">Transmembrane helix</keyword>
<dbReference type="Proteomes" id="UP000314294">
    <property type="component" value="Unassembled WGS sequence"/>
</dbReference>
<dbReference type="EMBL" id="SRLO01000633">
    <property type="protein sequence ID" value="TNN50041.1"/>
    <property type="molecule type" value="Genomic_DNA"/>
</dbReference>
<keyword evidence="1" id="KW-0812">Transmembrane</keyword>
<gene>
    <name evidence="2" type="ORF">EYF80_039782</name>
</gene>
<organism evidence="2 3">
    <name type="scientific">Liparis tanakae</name>
    <name type="common">Tanaka's snailfish</name>
    <dbReference type="NCBI Taxonomy" id="230148"/>
    <lineage>
        <taxon>Eukaryota</taxon>
        <taxon>Metazoa</taxon>
        <taxon>Chordata</taxon>
        <taxon>Craniata</taxon>
        <taxon>Vertebrata</taxon>
        <taxon>Euteleostomi</taxon>
        <taxon>Actinopterygii</taxon>
        <taxon>Neopterygii</taxon>
        <taxon>Teleostei</taxon>
        <taxon>Neoteleostei</taxon>
        <taxon>Acanthomorphata</taxon>
        <taxon>Eupercaria</taxon>
        <taxon>Perciformes</taxon>
        <taxon>Cottioidei</taxon>
        <taxon>Cottales</taxon>
        <taxon>Liparidae</taxon>
        <taxon>Liparis</taxon>
    </lineage>
</organism>
<proteinExistence type="predicted"/>
<dbReference type="AlphaFoldDB" id="A0A4Z2G9Z7"/>
<evidence type="ECO:0000313" key="2">
    <source>
        <dbReference type="EMBL" id="TNN50041.1"/>
    </source>
</evidence>